<keyword evidence="7" id="KW-1185">Reference proteome</keyword>
<dbReference type="PANTHER" id="PTHR30419">
    <property type="entry name" value="HTH-TYPE TRANSCRIPTIONAL REGULATOR YBHD"/>
    <property type="match status" value="1"/>
</dbReference>
<dbReference type="GO" id="GO:0003677">
    <property type="term" value="F:DNA binding"/>
    <property type="evidence" value="ECO:0007669"/>
    <property type="project" value="UniProtKB-KW"/>
</dbReference>
<dbReference type="PANTHER" id="PTHR30419:SF8">
    <property type="entry name" value="NITROGEN ASSIMILATION TRANSCRIPTIONAL ACTIVATOR-RELATED"/>
    <property type="match status" value="1"/>
</dbReference>
<dbReference type="InterPro" id="IPR036388">
    <property type="entry name" value="WH-like_DNA-bd_sf"/>
</dbReference>
<proteinExistence type="inferred from homology"/>
<keyword evidence="2" id="KW-0805">Transcription regulation</keyword>
<evidence type="ECO:0000256" key="4">
    <source>
        <dbReference type="ARBA" id="ARBA00023163"/>
    </source>
</evidence>
<evidence type="ECO:0000256" key="3">
    <source>
        <dbReference type="ARBA" id="ARBA00023125"/>
    </source>
</evidence>
<dbReference type="SUPFAM" id="SSF46785">
    <property type="entry name" value="Winged helix' DNA-binding domain"/>
    <property type="match status" value="1"/>
</dbReference>
<dbReference type="SUPFAM" id="SSF53850">
    <property type="entry name" value="Periplasmic binding protein-like II"/>
    <property type="match status" value="1"/>
</dbReference>
<evidence type="ECO:0000313" key="6">
    <source>
        <dbReference type="EMBL" id="GGE50998.1"/>
    </source>
</evidence>
<comment type="caution">
    <text evidence="6">The sequence shown here is derived from an EMBL/GenBank/DDBJ whole genome shotgun (WGS) entry which is preliminary data.</text>
</comment>
<dbReference type="Gene3D" id="3.40.190.290">
    <property type="match status" value="1"/>
</dbReference>
<dbReference type="InterPro" id="IPR036390">
    <property type="entry name" value="WH_DNA-bd_sf"/>
</dbReference>
<reference evidence="6" key="2">
    <citation type="submission" date="2020-09" db="EMBL/GenBank/DDBJ databases">
        <authorList>
            <person name="Sun Q."/>
            <person name="Zhou Y."/>
        </authorList>
    </citation>
    <scope>NUCLEOTIDE SEQUENCE</scope>
    <source>
        <strain evidence="6">CGMCC 1.16012</strain>
    </source>
</reference>
<comment type="similarity">
    <text evidence="1">Belongs to the LysR transcriptional regulatory family.</text>
</comment>
<evidence type="ECO:0000313" key="7">
    <source>
        <dbReference type="Proteomes" id="UP000606730"/>
    </source>
</evidence>
<accession>A0A917AHI9</accession>
<gene>
    <name evidence="6" type="ORF">GCM10011517_18510</name>
</gene>
<organism evidence="6 7">
    <name type="scientific">Actibacterium pelagium</name>
    <dbReference type="NCBI Taxonomy" id="2029103"/>
    <lineage>
        <taxon>Bacteria</taxon>
        <taxon>Pseudomonadati</taxon>
        <taxon>Pseudomonadota</taxon>
        <taxon>Alphaproteobacteria</taxon>
        <taxon>Rhodobacterales</taxon>
        <taxon>Roseobacteraceae</taxon>
        <taxon>Actibacterium</taxon>
    </lineage>
</organism>
<dbReference type="InterPro" id="IPR050950">
    <property type="entry name" value="HTH-type_LysR_regulators"/>
</dbReference>
<dbReference type="AlphaFoldDB" id="A0A917AHI9"/>
<feature type="domain" description="HTH lysR-type" evidence="5">
    <location>
        <begin position="7"/>
        <end position="64"/>
    </location>
</feature>
<name>A0A917AHI9_9RHOB</name>
<dbReference type="Proteomes" id="UP000606730">
    <property type="component" value="Unassembled WGS sequence"/>
</dbReference>
<dbReference type="InterPro" id="IPR005119">
    <property type="entry name" value="LysR_subst-bd"/>
</dbReference>
<dbReference type="OrthoDB" id="9803030at2"/>
<evidence type="ECO:0000259" key="5">
    <source>
        <dbReference type="PROSITE" id="PS50931"/>
    </source>
</evidence>
<dbReference type="Pfam" id="PF00126">
    <property type="entry name" value="HTH_1"/>
    <property type="match status" value="1"/>
</dbReference>
<dbReference type="Gene3D" id="1.10.10.10">
    <property type="entry name" value="Winged helix-like DNA-binding domain superfamily/Winged helix DNA-binding domain"/>
    <property type="match status" value="1"/>
</dbReference>
<evidence type="ECO:0000256" key="1">
    <source>
        <dbReference type="ARBA" id="ARBA00009437"/>
    </source>
</evidence>
<sequence>MDFARRLKPHQLWLLVKIAETGQLQLAANKAAMSQPAASRILADVETLVGNPLFIRHPKGMETTQIGKVFVRHAKVILETLDELEIEATRISKGDVGHVRIGSVTGPAVGSLMPAVRQIRAETPEIELTIEVGPSTDLVRGLSEGRFDFVIARLPPEYDSRDFKLHPARSEKVSLLAHPDHELVGKPSVALEETLSYHWVIQELGSPIRQAVESAFLHQGLPTPPRVTNSSSLLVVLSLLESPNTISPQTQEVATLLSSGPLQAEIAILDVAAPMTVSPCFIIENRFGSLSKAAERVLTAVLSRL</sequence>
<keyword evidence="3" id="KW-0238">DNA-binding</keyword>
<dbReference type="GO" id="GO:0003700">
    <property type="term" value="F:DNA-binding transcription factor activity"/>
    <property type="evidence" value="ECO:0007669"/>
    <property type="project" value="InterPro"/>
</dbReference>
<evidence type="ECO:0000256" key="2">
    <source>
        <dbReference type="ARBA" id="ARBA00023015"/>
    </source>
</evidence>
<dbReference type="EMBL" id="BMKN01000002">
    <property type="protein sequence ID" value="GGE50998.1"/>
    <property type="molecule type" value="Genomic_DNA"/>
</dbReference>
<protein>
    <submittedName>
        <fullName evidence="6">LysR family transcriptional regulator</fullName>
    </submittedName>
</protein>
<dbReference type="Pfam" id="PF03466">
    <property type="entry name" value="LysR_substrate"/>
    <property type="match status" value="1"/>
</dbReference>
<keyword evidence="4" id="KW-0804">Transcription</keyword>
<dbReference type="PROSITE" id="PS50931">
    <property type="entry name" value="HTH_LYSR"/>
    <property type="match status" value="1"/>
</dbReference>
<reference evidence="6" key="1">
    <citation type="journal article" date="2014" name="Int. J. Syst. Evol. Microbiol.">
        <title>Complete genome sequence of Corynebacterium casei LMG S-19264T (=DSM 44701T), isolated from a smear-ripened cheese.</title>
        <authorList>
            <consortium name="US DOE Joint Genome Institute (JGI-PGF)"/>
            <person name="Walter F."/>
            <person name="Albersmeier A."/>
            <person name="Kalinowski J."/>
            <person name="Ruckert C."/>
        </authorList>
    </citation>
    <scope>NUCLEOTIDE SEQUENCE</scope>
    <source>
        <strain evidence="6">CGMCC 1.16012</strain>
    </source>
</reference>
<dbReference type="RefSeq" id="WP_095594960.1">
    <property type="nucleotide sequence ID" value="NZ_BMKN01000002.1"/>
</dbReference>
<dbReference type="InterPro" id="IPR000847">
    <property type="entry name" value="LysR_HTH_N"/>
</dbReference>
<dbReference type="GO" id="GO:0005829">
    <property type="term" value="C:cytosol"/>
    <property type="evidence" value="ECO:0007669"/>
    <property type="project" value="TreeGrafter"/>
</dbReference>